<evidence type="ECO:0000256" key="1">
    <source>
        <dbReference type="SAM" id="Coils"/>
    </source>
</evidence>
<feature type="coiled-coil region" evidence="1">
    <location>
        <begin position="129"/>
        <end position="156"/>
    </location>
</feature>
<evidence type="ECO:0008006" key="4">
    <source>
        <dbReference type="Google" id="ProtNLM"/>
    </source>
</evidence>
<dbReference type="EMBL" id="LFWZ01000003">
    <property type="protein sequence ID" value="KON31501.1"/>
    <property type="molecule type" value="Genomic_DNA"/>
</dbReference>
<accession>A0A0M0BTK4</accession>
<reference evidence="2 3" key="1">
    <citation type="submission" date="2015-06" db="EMBL/GenBank/DDBJ databases">
        <title>New insights into the roles of widespread benthic archaea in carbon and nitrogen cycling.</title>
        <authorList>
            <person name="Lazar C.S."/>
            <person name="Baker B.J."/>
            <person name="Seitz K.W."/>
            <person name="Hyde A.S."/>
            <person name="Dick G.J."/>
            <person name="Hinrichs K.-U."/>
            <person name="Teske A.P."/>
        </authorList>
    </citation>
    <scope>NUCLEOTIDE SEQUENCE [LARGE SCALE GENOMIC DNA]</scope>
    <source>
        <strain evidence="2">DG-45</strain>
    </source>
</reference>
<organism evidence="2 3">
    <name type="scientific">miscellaneous Crenarchaeota group-15 archaeon DG-45</name>
    <dbReference type="NCBI Taxonomy" id="1685127"/>
    <lineage>
        <taxon>Archaea</taxon>
        <taxon>Candidatus Bathyarchaeota</taxon>
        <taxon>MCG-15</taxon>
    </lineage>
</organism>
<dbReference type="AlphaFoldDB" id="A0A0M0BTK4"/>
<gene>
    <name evidence="2" type="ORF">AC482_00485</name>
</gene>
<protein>
    <recommendedName>
        <fullName evidence="4">CdvA-like coiled-coil domain-containing protein</fullName>
    </recommendedName>
</protein>
<proteinExistence type="predicted"/>
<comment type="caution">
    <text evidence="2">The sequence shown here is derived from an EMBL/GenBank/DDBJ whole genome shotgun (WGS) entry which is preliminary data.</text>
</comment>
<sequence>MIESENSEFIFYPLKLLRQDGDGLILIPSLNHRAEEIIKNIPLIWRKKQILEEISAMKRLPVEELVEIEKGFRTEFNDLKSEAQIVSKEIEAQIKIYAHLLKELNSASIYLEVEQELNAVERIPFNTVKESLQNKIEHIELKKRNLEDLLRRITNATLGEIECSKSGTPSKENDLQGQGEKELIVHIEDLSRKKF</sequence>
<keyword evidence="1" id="KW-0175">Coiled coil</keyword>
<evidence type="ECO:0000313" key="2">
    <source>
        <dbReference type="EMBL" id="KON31501.1"/>
    </source>
</evidence>
<name>A0A0M0BTK4_9ARCH</name>
<dbReference type="Proteomes" id="UP000037210">
    <property type="component" value="Unassembled WGS sequence"/>
</dbReference>
<evidence type="ECO:0000313" key="3">
    <source>
        <dbReference type="Proteomes" id="UP000037210"/>
    </source>
</evidence>